<evidence type="ECO:0000256" key="1">
    <source>
        <dbReference type="SAM" id="Phobius"/>
    </source>
</evidence>
<feature type="transmembrane region" description="Helical" evidence="1">
    <location>
        <begin position="12"/>
        <end position="36"/>
    </location>
</feature>
<dbReference type="InterPro" id="IPR005625">
    <property type="entry name" value="PepSY-ass_TM"/>
</dbReference>
<evidence type="ECO:0000313" key="3">
    <source>
        <dbReference type="Proteomes" id="UP000500970"/>
    </source>
</evidence>
<dbReference type="AlphaFoldDB" id="A0A7D4DYQ3"/>
<gene>
    <name evidence="2" type="ORF">FOC84_20865</name>
</gene>
<protein>
    <submittedName>
        <fullName evidence="2">PepSY domain-containing protein</fullName>
    </submittedName>
</protein>
<name>A0A7D4DYQ3_9BURK</name>
<keyword evidence="1" id="KW-0472">Membrane</keyword>
<dbReference type="PANTHER" id="PTHR34219">
    <property type="entry name" value="IRON-REGULATED INNER MEMBRANE PROTEIN-RELATED"/>
    <property type="match status" value="1"/>
</dbReference>
<keyword evidence="1" id="KW-0812">Transmembrane</keyword>
<keyword evidence="3" id="KW-1185">Reference proteome</keyword>
<dbReference type="RefSeq" id="WP_173146109.1">
    <property type="nucleotide sequence ID" value="NZ_CP053985.1"/>
</dbReference>
<keyword evidence="1" id="KW-1133">Transmembrane helix</keyword>
<dbReference type="KEGG" id="apes:FOC84_20865"/>
<feature type="transmembrane region" description="Helical" evidence="1">
    <location>
        <begin position="160"/>
        <end position="181"/>
    </location>
</feature>
<dbReference type="EMBL" id="CP053985">
    <property type="protein sequence ID" value="QKH37255.1"/>
    <property type="molecule type" value="Genomic_DNA"/>
</dbReference>
<proteinExistence type="predicted"/>
<dbReference type="PANTHER" id="PTHR34219:SF5">
    <property type="entry name" value="BLR4505 PROTEIN"/>
    <property type="match status" value="1"/>
</dbReference>
<dbReference type="Proteomes" id="UP000500970">
    <property type="component" value="Chromosome"/>
</dbReference>
<feature type="transmembrane region" description="Helical" evidence="1">
    <location>
        <begin position="373"/>
        <end position="394"/>
    </location>
</feature>
<feature type="transmembrane region" description="Helical" evidence="1">
    <location>
        <begin position="218"/>
        <end position="238"/>
    </location>
</feature>
<dbReference type="Pfam" id="PF03929">
    <property type="entry name" value="PepSY_TM"/>
    <property type="match status" value="1"/>
</dbReference>
<accession>A0A7D4DYQ3</accession>
<evidence type="ECO:0000313" key="2">
    <source>
        <dbReference type="EMBL" id="QKH37255.1"/>
    </source>
</evidence>
<sequence>MAADARQFWVRVHRWAGLATALFLFIAGLTGSILVFEEELDAWLNPGLMRVAPPSAGAPMMDPYALRAAVQRQLPWAAVDQLPLRREPGHSVALRLAPKLEAGSGRPLPLDATHAYADPYTGRVLGVREEGRLSLARQDLIPLIYRIHCELALPGIWGRLLFGVIALIWTLDCFVGFYLTLPSRGARRGGFWRGWRPAWLIKRGASATRVTLDVHRAFSLWLWALLLVYAWSSVMFNLRAQVYQPLMSQMLPFDTSWRQAPALPSPVLEPALDWRQAHEAARAAMAELARERGFSVDGEELLMLDRRRGLYGYLAHSDADLRSRVGNTGILIDAASGERRGIYLPTRGAAGDTFSNWIGALHMAHVFGLPYRLLALALGLVVAALSVTGVMIWWRKRRGRLRQLPARARIRLER</sequence>
<organism evidence="2 3">
    <name type="scientific">Achromobacter pestifer</name>
    <dbReference type="NCBI Taxonomy" id="1353889"/>
    <lineage>
        <taxon>Bacteria</taxon>
        <taxon>Pseudomonadati</taxon>
        <taxon>Pseudomonadota</taxon>
        <taxon>Betaproteobacteria</taxon>
        <taxon>Burkholderiales</taxon>
        <taxon>Alcaligenaceae</taxon>
        <taxon>Achromobacter</taxon>
    </lineage>
</organism>
<reference evidence="2 3" key="1">
    <citation type="submission" date="2020-05" db="EMBL/GenBank/DDBJ databases">
        <title>FDA dAtabase for Regulatory Grade micrObial Sequences (FDA-ARGOS): Supporting development and validation of Infectious Disease Dx tests.</title>
        <authorList>
            <person name="Sproer C."/>
            <person name="Gronow S."/>
            <person name="Severitt S."/>
            <person name="Schroder I."/>
            <person name="Tallon L."/>
            <person name="Sadzewicz L."/>
            <person name="Zhao X."/>
            <person name="Vavikolanu K."/>
            <person name="Mehta A."/>
            <person name="Aluvathingal J."/>
            <person name="Nadendla S."/>
            <person name="Myers T."/>
            <person name="Yan Y."/>
            <person name="Sichtig H."/>
        </authorList>
    </citation>
    <scope>NUCLEOTIDE SEQUENCE [LARGE SCALE GENOMIC DNA]</scope>
    <source>
        <strain evidence="2 3">FDAARGOS_790</strain>
    </source>
</reference>